<dbReference type="GO" id="GO:0005524">
    <property type="term" value="F:ATP binding"/>
    <property type="evidence" value="ECO:0007669"/>
    <property type="project" value="UniProtKB-KW"/>
</dbReference>
<dbReference type="SUPFAM" id="SSF50978">
    <property type="entry name" value="WD40 repeat-like"/>
    <property type="match status" value="1"/>
</dbReference>
<keyword evidence="3" id="KW-0677">Repeat</keyword>
<feature type="compositionally biased region" description="Pro residues" evidence="8">
    <location>
        <begin position="326"/>
        <end position="338"/>
    </location>
</feature>
<reference evidence="10 11" key="1">
    <citation type="submission" date="2020-08" db="EMBL/GenBank/DDBJ databases">
        <title>Genomic Encyclopedia of Type Strains, Phase IV (KMG-IV): sequencing the most valuable type-strain genomes for metagenomic binning, comparative biology and taxonomic classification.</title>
        <authorList>
            <person name="Goeker M."/>
        </authorList>
    </citation>
    <scope>NUCLEOTIDE SEQUENCE [LARGE SCALE GENOMIC DNA]</scope>
    <source>
        <strain evidence="10 11">DSM 45615</strain>
    </source>
</reference>
<gene>
    <name evidence="10" type="ORF">HNP84_007425</name>
</gene>
<keyword evidence="6" id="KW-0067">ATP-binding</keyword>
<keyword evidence="1 7" id="KW-0853">WD repeat</keyword>
<evidence type="ECO:0000256" key="2">
    <source>
        <dbReference type="ARBA" id="ARBA00022679"/>
    </source>
</evidence>
<evidence type="ECO:0000256" key="3">
    <source>
        <dbReference type="ARBA" id="ARBA00022737"/>
    </source>
</evidence>
<dbReference type="PROSITE" id="PS50294">
    <property type="entry name" value="WD_REPEATS_REGION"/>
    <property type="match status" value="2"/>
</dbReference>
<keyword evidence="4" id="KW-0547">Nucleotide-binding</keyword>
<dbReference type="PROSITE" id="PS50011">
    <property type="entry name" value="PROTEIN_KINASE_DOM"/>
    <property type="match status" value="1"/>
</dbReference>
<keyword evidence="5 10" id="KW-0418">Kinase</keyword>
<comment type="caution">
    <text evidence="10">The sequence shown here is derived from an EMBL/GenBank/DDBJ whole genome shotgun (WGS) entry which is preliminary data.</text>
</comment>
<keyword evidence="10" id="KW-0723">Serine/threonine-protein kinase</keyword>
<dbReference type="SMART" id="SM00220">
    <property type="entry name" value="S_TKc"/>
    <property type="match status" value="1"/>
</dbReference>
<evidence type="ECO:0000256" key="6">
    <source>
        <dbReference type="ARBA" id="ARBA00022840"/>
    </source>
</evidence>
<evidence type="ECO:0000259" key="9">
    <source>
        <dbReference type="PROSITE" id="PS50011"/>
    </source>
</evidence>
<dbReference type="CDD" id="cd14014">
    <property type="entry name" value="STKc_PknB_like"/>
    <property type="match status" value="1"/>
</dbReference>
<evidence type="ECO:0000256" key="1">
    <source>
        <dbReference type="ARBA" id="ARBA00022574"/>
    </source>
</evidence>
<dbReference type="InterPro" id="IPR001680">
    <property type="entry name" value="WD40_rpt"/>
</dbReference>
<sequence>MPLAPSSGTGDPDALGGYRISGRLGEGDQGVIYAADGPGDEPVAVKLLHPRFRLTGEGPERFLAAIDPLRDAEHPHTPRLLDAGIHDGRPYVVHTLAHGFPLSVNVSGDRLMDLVEGTAEALASLHGAGVVHRDVKPGNILLGGDGPWLLDAGIAAALDAATTMFSAVIGSPQYMSPEQVAGDEIGPASDVFSWAATMAFAATGRGPFEDDSVPAVLNRVFAAAPDLSAVREDLRLVLTRCLAKAPDARPTMPEVLTSLPARPVVLAAASPPPEPEPEPELEPEPEPAPEPEPEPEPEPASEPEPEAEPEAGAGSEPEPEPEPEPMPEPTPMPVPVPVAAPRRRTGRKVLLGIGVAAVVGTPAWLVFGGGAQVVSGPRPVPTVGIVNQAGVATPEPSERPVEEESAPPPTGTSWLGYGFRVRSVRVADVRGLATAEVDGRPIVVTAGADGAVRRWELETGEPVGKPLKGHKGAVEAVAVTTLGGAPVAVSGGRDGTLRFWDLADGGQAARAYRLKGGGVTALAVVKAGRRTLLAAATADRRITVLDLKTRRPVGRPLRGHRGAIAALAAAETASGRPILVSGGRDETVRAWDPLRARPFGKPYHAHTRPVEALASGEIGGRPVVISAGQERAIRLWRPDRLRSVRPALAGPKGTVHALARAELDGRPTLIAASGDGVLRAWDLATGKLRGKIEEAHDGAATAVVPHVDEQGRLMLVSAGSDDALRIWRFGSLT</sequence>
<dbReference type="Gene3D" id="1.10.510.10">
    <property type="entry name" value="Transferase(Phosphotransferase) domain 1"/>
    <property type="match status" value="1"/>
</dbReference>
<evidence type="ECO:0000256" key="7">
    <source>
        <dbReference type="PROSITE-ProRule" id="PRU00221"/>
    </source>
</evidence>
<feature type="region of interest" description="Disordered" evidence="8">
    <location>
        <begin position="392"/>
        <end position="412"/>
    </location>
</feature>
<dbReference type="Pfam" id="PF00400">
    <property type="entry name" value="WD40"/>
    <property type="match status" value="2"/>
</dbReference>
<feature type="region of interest" description="Disordered" evidence="8">
    <location>
        <begin position="267"/>
        <end position="339"/>
    </location>
</feature>
<feature type="repeat" description="WD" evidence="7">
    <location>
        <begin position="443"/>
        <end position="465"/>
    </location>
</feature>
<dbReference type="Pfam" id="PF00069">
    <property type="entry name" value="Pkinase"/>
    <property type="match status" value="1"/>
</dbReference>
<organism evidence="10 11">
    <name type="scientific">Thermocatellispora tengchongensis</name>
    <dbReference type="NCBI Taxonomy" id="1073253"/>
    <lineage>
        <taxon>Bacteria</taxon>
        <taxon>Bacillati</taxon>
        <taxon>Actinomycetota</taxon>
        <taxon>Actinomycetes</taxon>
        <taxon>Streptosporangiales</taxon>
        <taxon>Streptosporangiaceae</taxon>
        <taxon>Thermocatellispora</taxon>
    </lineage>
</organism>
<dbReference type="PRINTS" id="PR00320">
    <property type="entry name" value="GPROTEINBRPT"/>
</dbReference>
<dbReference type="InterPro" id="IPR011009">
    <property type="entry name" value="Kinase-like_dom_sf"/>
</dbReference>
<dbReference type="InterPro" id="IPR015943">
    <property type="entry name" value="WD40/YVTN_repeat-like_dom_sf"/>
</dbReference>
<name>A0A840PIE3_9ACTN</name>
<feature type="domain" description="Protein kinase" evidence="9">
    <location>
        <begin position="18"/>
        <end position="265"/>
    </location>
</feature>
<evidence type="ECO:0000256" key="8">
    <source>
        <dbReference type="SAM" id="MobiDB-lite"/>
    </source>
</evidence>
<dbReference type="Proteomes" id="UP000578449">
    <property type="component" value="Unassembled WGS sequence"/>
</dbReference>
<protein>
    <submittedName>
        <fullName evidence="10">Serine/threonine protein kinase</fullName>
    </submittedName>
</protein>
<evidence type="ECO:0000256" key="4">
    <source>
        <dbReference type="ARBA" id="ARBA00022741"/>
    </source>
</evidence>
<evidence type="ECO:0000313" key="11">
    <source>
        <dbReference type="Proteomes" id="UP000578449"/>
    </source>
</evidence>
<dbReference type="InterPro" id="IPR008271">
    <property type="entry name" value="Ser/Thr_kinase_AS"/>
</dbReference>
<keyword evidence="2" id="KW-0808">Transferase</keyword>
<dbReference type="PANTHER" id="PTHR43289:SF34">
    <property type="entry name" value="SERINE_THREONINE-PROTEIN KINASE YBDM-RELATED"/>
    <property type="match status" value="1"/>
</dbReference>
<dbReference type="PANTHER" id="PTHR43289">
    <property type="entry name" value="MITOGEN-ACTIVATED PROTEIN KINASE KINASE KINASE 20-RELATED"/>
    <property type="match status" value="1"/>
</dbReference>
<dbReference type="InterPro" id="IPR020472">
    <property type="entry name" value="WD40_PAC1"/>
</dbReference>
<dbReference type="SUPFAM" id="SSF56112">
    <property type="entry name" value="Protein kinase-like (PK-like)"/>
    <property type="match status" value="1"/>
</dbReference>
<dbReference type="Gene3D" id="2.130.10.10">
    <property type="entry name" value="YVTN repeat-like/Quinoprotein amine dehydrogenase"/>
    <property type="match status" value="2"/>
</dbReference>
<dbReference type="Gene3D" id="3.30.200.20">
    <property type="entry name" value="Phosphorylase Kinase, domain 1"/>
    <property type="match status" value="1"/>
</dbReference>
<proteinExistence type="predicted"/>
<dbReference type="RefSeq" id="WP_185054564.1">
    <property type="nucleotide sequence ID" value="NZ_BAABIX010000035.1"/>
</dbReference>
<dbReference type="EMBL" id="JACHGN010000019">
    <property type="protein sequence ID" value="MBB5137673.1"/>
    <property type="molecule type" value="Genomic_DNA"/>
</dbReference>
<dbReference type="InterPro" id="IPR000719">
    <property type="entry name" value="Prot_kinase_dom"/>
</dbReference>
<feature type="repeat" description="WD" evidence="7">
    <location>
        <begin position="557"/>
        <end position="592"/>
    </location>
</feature>
<dbReference type="SMART" id="SM00320">
    <property type="entry name" value="WD40"/>
    <property type="match status" value="7"/>
</dbReference>
<dbReference type="AlphaFoldDB" id="A0A840PIE3"/>
<dbReference type="InterPro" id="IPR036322">
    <property type="entry name" value="WD40_repeat_dom_sf"/>
</dbReference>
<evidence type="ECO:0000256" key="5">
    <source>
        <dbReference type="ARBA" id="ARBA00022777"/>
    </source>
</evidence>
<feature type="repeat" description="WD" evidence="7">
    <location>
        <begin position="467"/>
        <end position="510"/>
    </location>
</feature>
<feature type="compositionally biased region" description="Acidic residues" evidence="8">
    <location>
        <begin position="275"/>
        <end position="309"/>
    </location>
</feature>
<evidence type="ECO:0000313" key="10">
    <source>
        <dbReference type="EMBL" id="MBB5137673.1"/>
    </source>
</evidence>
<accession>A0A840PIE3</accession>
<dbReference type="PROSITE" id="PS50082">
    <property type="entry name" value="WD_REPEATS_2"/>
    <property type="match status" value="3"/>
</dbReference>
<dbReference type="PROSITE" id="PS00678">
    <property type="entry name" value="WD_REPEATS_1"/>
    <property type="match status" value="1"/>
</dbReference>
<dbReference type="InterPro" id="IPR019775">
    <property type="entry name" value="WD40_repeat_CS"/>
</dbReference>
<dbReference type="PROSITE" id="PS00108">
    <property type="entry name" value="PROTEIN_KINASE_ST"/>
    <property type="match status" value="1"/>
</dbReference>
<keyword evidence="11" id="KW-1185">Reference proteome</keyword>
<dbReference type="GO" id="GO:0004674">
    <property type="term" value="F:protein serine/threonine kinase activity"/>
    <property type="evidence" value="ECO:0007669"/>
    <property type="project" value="UniProtKB-KW"/>
</dbReference>